<organism evidence="3 4">
    <name type="scientific">Micromonospora aurantiaca</name>
    <name type="common">nom. illeg.</name>
    <dbReference type="NCBI Taxonomy" id="47850"/>
    <lineage>
        <taxon>Bacteria</taxon>
        <taxon>Bacillati</taxon>
        <taxon>Actinomycetota</taxon>
        <taxon>Actinomycetes</taxon>
        <taxon>Micromonosporales</taxon>
        <taxon>Micromonosporaceae</taxon>
        <taxon>Micromonospora</taxon>
    </lineage>
</organism>
<sequence length="808" mass="91101">MKDGFENLSDYDFERLVADLLTAEWGVHVGSFPKGRDGGVDLRVLGPADGPLQLPAGAELVVQCKHRPAAIYRDIKSELSKEALKPIIDQVARYFVVTSARLTRNNKKSIVELFANRILEADVLGIDDLAALVRRHPEVQKATPKLWMSSGIVLMTLLHHIENLRSTYLRDELRRLRLTFVETGFVAKARELIEDLGICILAGPPGVGKTTTAHILLLQLMADGWEPITAIGDVRELEAQIAPGKRQVLFFDDFLGQNSLDAKLRVGGDAELVRLMRLVESDHTKIFIMTTRDYVLRQAQQSYERLASDIFDTTRITIKAESLTLHEKAHILYNQLYYSPLRFMASRAPSREYLAVAEHPKFNPRLTEAAIALLVRSAGLNRRAGRSSKLAGDQPQEGTELTLLDVPEQLLQALKRPEGLWDHVLRHQLTELQRDILLVRFSFGTTVIRVAELYEAVRKLYALDGRRCLAVDLDGATSVLDGDLLRLSGKDRSLATASGLNPGLSDAVEAFLLQYPEHIGSIARSAPYYEQVRLLAGLCGYDGRNQPPFGQQILPGLDDQLVRPTVLNPRRLDLEHDILGAVVRTLFDPGATAIGATLIPAKFPWYRRSAERLRCYLWICERTDAVPSKDIFERMVDEVLENIHRMPSEALLGFVRMLRPDIVEEWRPTRTRFEVGLLDYMSDPDDVNDWSILADIMDEVPVTDDFRSEMAFRFDRFAQAQLEELVSQLEDDPQGDEDATLDELKSVADQWNCSLDTNDAEELIEQQIERERAEAGSPEDPADSLWTHYKEHPRQSPGPQPGRLFDLL</sequence>
<evidence type="ECO:0000259" key="2">
    <source>
        <dbReference type="SMART" id="SM00382"/>
    </source>
</evidence>
<dbReference type="Pfam" id="PF04471">
    <property type="entry name" value="Mrr_cat"/>
    <property type="match status" value="1"/>
</dbReference>
<dbReference type="RefSeq" id="WP_151012756.1">
    <property type="nucleotide sequence ID" value="NZ_WAAR01000047.1"/>
</dbReference>
<dbReference type="InterPro" id="IPR007560">
    <property type="entry name" value="Restrct_endonuc_IV_Mrr"/>
</dbReference>
<dbReference type="InterPro" id="IPR003593">
    <property type="entry name" value="AAA+_ATPase"/>
</dbReference>
<dbReference type="CDD" id="cd00009">
    <property type="entry name" value="AAA"/>
    <property type="match status" value="1"/>
</dbReference>
<gene>
    <name evidence="3" type="ORF">F6X54_12730</name>
</gene>
<dbReference type="EMBL" id="WAAR01000047">
    <property type="protein sequence ID" value="KAB1114966.1"/>
    <property type="molecule type" value="Genomic_DNA"/>
</dbReference>
<dbReference type="Gene3D" id="3.40.50.300">
    <property type="entry name" value="P-loop containing nucleotide triphosphate hydrolases"/>
    <property type="match status" value="1"/>
</dbReference>
<evidence type="ECO:0000313" key="4">
    <source>
        <dbReference type="Proteomes" id="UP000471364"/>
    </source>
</evidence>
<dbReference type="SUPFAM" id="SSF52540">
    <property type="entry name" value="P-loop containing nucleoside triphosphate hydrolases"/>
    <property type="match status" value="1"/>
</dbReference>
<name>A0ABQ6UI62_9ACTN</name>
<feature type="region of interest" description="Disordered" evidence="1">
    <location>
        <begin position="768"/>
        <end position="808"/>
    </location>
</feature>
<dbReference type="InterPro" id="IPR027417">
    <property type="entry name" value="P-loop_NTPase"/>
</dbReference>
<dbReference type="Proteomes" id="UP000471364">
    <property type="component" value="Unassembled WGS sequence"/>
</dbReference>
<reference evidence="3 4" key="1">
    <citation type="submission" date="2019-09" db="EMBL/GenBank/DDBJ databases">
        <title>High taxonomic diversity of Micromonospora strains isolated from Medicago sativa nodules in different geographical locations.</title>
        <authorList>
            <person name="Martinez-Hidalgo P."/>
            <person name="Flores-Felix J.D."/>
            <person name="Velazquez E."/>
            <person name="Brau L."/>
            <person name="Trujillo M.E."/>
            <person name="Martinez-Molina E."/>
        </authorList>
    </citation>
    <scope>NUCLEOTIDE SEQUENCE [LARGE SCALE GENOMIC DNA]</scope>
    <source>
        <strain evidence="3 4">ALFB5</strain>
    </source>
</reference>
<protein>
    <recommendedName>
        <fullName evidence="2">AAA+ ATPase domain-containing protein</fullName>
    </recommendedName>
</protein>
<feature type="domain" description="AAA+ ATPase" evidence="2">
    <location>
        <begin position="195"/>
        <end position="317"/>
    </location>
</feature>
<accession>A0ABQ6UI62</accession>
<dbReference type="InterPro" id="IPR049050">
    <property type="entry name" value="nSTAND3"/>
</dbReference>
<keyword evidence="4" id="KW-1185">Reference proteome</keyword>
<evidence type="ECO:0000256" key="1">
    <source>
        <dbReference type="SAM" id="MobiDB-lite"/>
    </source>
</evidence>
<proteinExistence type="predicted"/>
<dbReference type="SMART" id="SM00382">
    <property type="entry name" value="AAA"/>
    <property type="match status" value="1"/>
</dbReference>
<comment type="caution">
    <text evidence="3">The sequence shown here is derived from an EMBL/GenBank/DDBJ whole genome shotgun (WGS) entry which is preliminary data.</text>
</comment>
<dbReference type="Pfam" id="PF20720">
    <property type="entry name" value="nSTAND3"/>
    <property type="match status" value="1"/>
</dbReference>
<evidence type="ECO:0000313" key="3">
    <source>
        <dbReference type="EMBL" id="KAB1114966.1"/>
    </source>
</evidence>